<proteinExistence type="predicted"/>
<dbReference type="Gene3D" id="1.20.1280.50">
    <property type="match status" value="1"/>
</dbReference>
<organism evidence="3 4">
    <name type="scientific">Helianthus annuus</name>
    <name type="common">Common sunflower</name>
    <dbReference type="NCBI Taxonomy" id="4232"/>
    <lineage>
        <taxon>Eukaryota</taxon>
        <taxon>Viridiplantae</taxon>
        <taxon>Streptophyta</taxon>
        <taxon>Embryophyta</taxon>
        <taxon>Tracheophyta</taxon>
        <taxon>Spermatophyta</taxon>
        <taxon>Magnoliopsida</taxon>
        <taxon>eudicotyledons</taxon>
        <taxon>Gunneridae</taxon>
        <taxon>Pentapetalae</taxon>
        <taxon>asterids</taxon>
        <taxon>campanulids</taxon>
        <taxon>Asterales</taxon>
        <taxon>Asteraceae</taxon>
        <taxon>Asteroideae</taxon>
        <taxon>Heliantheae alliance</taxon>
        <taxon>Heliantheae</taxon>
        <taxon>Helianthus</taxon>
    </lineage>
</organism>
<dbReference type="InterPro" id="IPR001810">
    <property type="entry name" value="F-box_dom"/>
</dbReference>
<dbReference type="InterPro" id="IPR036047">
    <property type="entry name" value="F-box-like_dom_sf"/>
</dbReference>
<dbReference type="EMBL" id="MNCJ02000318">
    <property type="protein sequence ID" value="KAF5812818.1"/>
    <property type="molecule type" value="Genomic_DNA"/>
</dbReference>
<dbReference type="InParanoid" id="A0A251TU88"/>
<protein>
    <submittedName>
        <fullName evidence="2 3">Phloem protein</fullName>
    </submittedName>
</protein>
<name>A0A251TU88_HELAN</name>
<accession>A0A251TU88</accession>
<dbReference type="PANTHER" id="PTHR32278">
    <property type="entry name" value="F-BOX DOMAIN-CONTAINING PROTEIN"/>
    <property type="match status" value="1"/>
</dbReference>
<feature type="domain" description="F-box" evidence="1">
    <location>
        <begin position="14"/>
        <end position="48"/>
    </location>
</feature>
<dbReference type="Pfam" id="PF14299">
    <property type="entry name" value="PP2"/>
    <property type="match status" value="1"/>
</dbReference>
<reference evidence="2" key="3">
    <citation type="submission" date="2020-06" db="EMBL/GenBank/DDBJ databases">
        <title>Helianthus annuus Genome sequencing and assembly Release 2.</title>
        <authorList>
            <person name="Gouzy J."/>
            <person name="Langlade N."/>
            <person name="Munos S."/>
        </authorList>
    </citation>
    <scope>NUCLEOTIDE SEQUENCE</scope>
    <source>
        <tissue evidence="2">Leaves</tissue>
    </source>
</reference>
<dbReference type="Proteomes" id="UP000215914">
    <property type="component" value="Chromosome 9"/>
</dbReference>
<sequence>MNEATTISALDAGCLSCILSFTTPRDACRAATISKGFNSVADSDSVWEWFLPPDYREVIARAVSPVAFESKKKLYHQLSDTHILLDGGRLSFNLDKESGKKCYMMRARDLHIAWENDDRYWIWGHLPESRFEEVAMLKTVCWLDIRGVLATSTLSPKTIYSAYLVYRITRFSEELYVPGEAKIMFGGVVTVTRGVYLQQPHTHAQAQVIPSTRKDGWIEVKLGEFNNNDGDEGEVRVAFTKHETFWKTGLILEGIEFRPK</sequence>
<evidence type="ECO:0000313" key="3">
    <source>
        <dbReference type="EMBL" id="OTG13531.1"/>
    </source>
</evidence>
<gene>
    <name evidence="3" type="ORF">HannXRQ_Chr09g0239131</name>
    <name evidence="2" type="ORF">HanXRQr2_Chr03g0090921</name>
</gene>
<dbReference type="Gramene" id="mRNA:HanXRQr2_Chr03g0090921">
    <property type="protein sequence ID" value="mRNA:HanXRQr2_Chr03g0090921"/>
    <property type="gene ID" value="HanXRQr2_Chr03g0090921"/>
</dbReference>
<evidence type="ECO:0000313" key="4">
    <source>
        <dbReference type="Proteomes" id="UP000215914"/>
    </source>
</evidence>
<dbReference type="SUPFAM" id="SSF81383">
    <property type="entry name" value="F-box domain"/>
    <property type="match status" value="1"/>
</dbReference>
<dbReference type="EMBL" id="CM007898">
    <property type="protein sequence ID" value="OTG13531.1"/>
    <property type="molecule type" value="Genomic_DNA"/>
</dbReference>
<dbReference type="OrthoDB" id="1918565at2759"/>
<dbReference type="Pfam" id="PF00646">
    <property type="entry name" value="F-box"/>
    <property type="match status" value="1"/>
</dbReference>
<keyword evidence="4" id="KW-1185">Reference proteome</keyword>
<evidence type="ECO:0000259" key="1">
    <source>
        <dbReference type="Pfam" id="PF00646"/>
    </source>
</evidence>
<reference evidence="2 4" key="1">
    <citation type="journal article" date="2017" name="Nature">
        <title>The sunflower genome provides insights into oil metabolism, flowering and Asterid evolution.</title>
        <authorList>
            <person name="Badouin H."/>
            <person name="Gouzy J."/>
            <person name="Grassa C.J."/>
            <person name="Murat F."/>
            <person name="Staton S.E."/>
            <person name="Cottret L."/>
            <person name="Lelandais-Briere C."/>
            <person name="Owens G.L."/>
            <person name="Carrere S."/>
            <person name="Mayjonade B."/>
            <person name="Legrand L."/>
            <person name="Gill N."/>
            <person name="Kane N.C."/>
            <person name="Bowers J.E."/>
            <person name="Hubner S."/>
            <person name="Bellec A."/>
            <person name="Berard A."/>
            <person name="Berges H."/>
            <person name="Blanchet N."/>
            <person name="Boniface M.C."/>
            <person name="Brunel D."/>
            <person name="Catrice O."/>
            <person name="Chaidir N."/>
            <person name="Claudel C."/>
            <person name="Donnadieu C."/>
            <person name="Faraut T."/>
            <person name="Fievet G."/>
            <person name="Helmstetter N."/>
            <person name="King M."/>
            <person name="Knapp S.J."/>
            <person name="Lai Z."/>
            <person name="Le Paslier M.C."/>
            <person name="Lippi Y."/>
            <person name="Lorenzon L."/>
            <person name="Mandel J.R."/>
            <person name="Marage G."/>
            <person name="Marchand G."/>
            <person name="Marquand E."/>
            <person name="Bret-Mestries E."/>
            <person name="Morien E."/>
            <person name="Nambeesan S."/>
            <person name="Nguyen T."/>
            <person name="Pegot-Espagnet P."/>
            <person name="Pouilly N."/>
            <person name="Raftis F."/>
            <person name="Sallet E."/>
            <person name="Schiex T."/>
            <person name="Thomas J."/>
            <person name="Vandecasteele C."/>
            <person name="Vares D."/>
            <person name="Vear F."/>
            <person name="Vautrin S."/>
            <person name="Crespi M."/>
            <person name="Mangin B."/>
            <person name="Burke J.M."/>
            <person name="Salse J."/>
            <person name="Munos S."/>
            <person name="Vincourt P."/>
            <person name="Rieseberg L.H."/>
            <person name="Langlade N.B."/>
        </authorList>
    </citation>
    <scope>NUCLEOTIDE SEQUENCE [LARGE SCALE GENOMIC DNA]</scope>
    <source>
        <strain evidence="4">cv. SF193</strain>
        <tissue evidence="2">Leaves</tissue>
    </source>
</reference>
<evidence type="ECO:0000313" key="2">
    <source>
        <dbReference type="EMBL" id="KAF5812818.1"/>
    </source>
</evidence>
<reference evidence="3" key="2">
    <citation type="submission" date="2017-02" db="EMBL/GenBank/DDBJ databases">
        <title>Sunflower complete genome.</title>
        <authorList>
            <person name="Langlade N."/>
            <person name="Munos S."/>
        </authorList>
    </citation>
    <scope>NUCLEOTIDE SEQUENCE [LARGE SCALE GENOMIC DNA]</scope>
    <source>
        <tissue evidence="3">Leaves</tissue>
    </source>
</reference>
<dbReference type="InterPro" id="IPR025886">
    <property type="entry name" value="PP2-like"/>
</dbReference>
<dbReference type="CDD" id="cd22162">
    <property type="entry name" value="F-box_AtSKIP3-like"/>
    <property type="match status" value="1"/>
</dbReference>
<dbReference type="PANTHER" id="PTHR32278:SF61">
    <property type="entry name" value="F-BOX DOMAIN, PHLOEM PROTEIN 2-LIKE PROTEIN-RELATED"/>
    <property type="match status" value="1"/>
</dbReference>
<dbReference type="AlphaFoldDB" id="A0A251TU88"/>
<dbReference type="OMA" id="HIAWEND"/>